<name>A0A2S1FIJ6_9BURK</name>
<feature type="signal peptide" evidence="1">
    <location>
        <begin position="1"/>
        <end position="26"/>
    </location>
</feature>
<keyword evidence="2" id="KW-0614">Plasmid</keyword>
<reference evidence="2" key="1">
    <citation type="submission" date="2018-01" db="EMBL/GenBank/DDBJ databases">
        <title>Plasmids of psychrophilic Polaromonas spp. isolated from Arctic and Antarctic glaciers.</title>
        <authorList>
            <person name="Dziewit L."/>
            <person name="Ciok A."/>
        </authorList>
    </citation>
    <scope>NUCLEOTIDE SEQUENCE</scope>
    <source>
        <plasmid evidence="2">pW11NP2</plasmid>
    </source>
</reference>
<dbReference type="Gene3D" id="2.60.40.10">
    <property type="entry name" value="Immunoglobulins"/>
    <property type="match status" value="1"/>
</dbReference>
<dbReference type="InterPro" id="IPR013783">
    <property type="entry name" value="Ig-like_fold"/>
</dbReference>
<evidence type="ECO:0008006" key="3">
    <source>
        <dbReference type="Google" id="ProtNLM"/>
    </source>
</evidence>
<geneLocation type="plasmid" evidence="2">
    <name>pW11NP2</name>
</geneLocation>
<dbReference type="AlphaFoldDB" id="A0A2S1FIJ6"/>
<accession>A0A2S1FIJ6</accession>
<evidence type="ECO:0000256" key="1">
    <source>
        <dbReference type="SAM" id="SignalP"/>
    </source>
</evidence>
<evidence type="ECO:0000313" key="2">
    <source>
        <dbReference type="EMBL" id="AWD72335.1"/>
    </source>
</evidence>
<keyword evidence="1" id="KW-0732">Signal</keyword>
<proteinExistence type="predicted"/>
<organism evidence="2">
    <name type="scientific">Polaromonas sp. W11N</name>
    <dbReference type="NCBI Taxonomy" id="1840303"/>
    <lineage>
        <taxon>Bacteria</taxon>
        <taxon>Pseudomonadati</taxon>
        <taxon>Pseudomonadota</taxon>
        <taxon>Betaproteobacteria</taxon>
        <taxon>Burkholderiales</taxon>
        <taxon>Comamonadaceae</taxon>
        <taxon>Polaromonas</taxon>
    </lineage>
</organism>
<protein>
    <recommendedName>
        <fullName evidence="3">Fibronectin type-III domain-containing protein</fullName>
    </recommendedName>
</protein>
<sequence>MSYMTAFKRSVLLRSVSVAITLGGLAACGGGDSANVGVGVGLGVIVPVQPPAIAPLTLVLTRVGPEAIEVDWSDDPSVERFVILRDGYALATTTTTTTLIDASVFVNETYCYQVRGQDAAGYLVAATSNGCISIIP</sequence>
<feature type="chain" id="PRO_5015496325" description="Fibronectin type-III domain-containing protein" evidence="1">
    <location>
        <begin position="27"/>
        <end position="136"/>
    </location>
</feature>
<gene>
    <name evidence="2" type="ORF">pW11NP2_p009</name>
</gene>
<dbReference type="EMBL" id="MG869625">
    <property type="protein sequence ID" value="AWD72335.1"/>
    <property type="molecule type" value="Genomic_DNA"/>
</dbReference>